<dbReference type="SUPFAM" id="SSF58100">
    <property type="entry name" value="Bacterial hemolysins"/>
    <property type="match status" value="1"/>
</dbReference>
<dbReference type="Proteomes" id="UP001597394">
    <property type="component" value="Unassembled WGS sequence"/>
</dbReference>
<evidence type="ECO:0000256" key="1">
    <source>
        <dbReference type="SAM" id="Coils"/>
    </source>
</evidence>
<dbReference type="Gene3D" id="1.20.1480.30">
    <property type="entry name" value="Designed four-helix bundle protein"/>
    <property type="match status" value="1"/>
</dbReference>
<name>A0ABW5K837_9FLAO</name>
<keyword evidence="1" id="KW-0175">Coiled coil</keyword>
<evidence type="ECO:0000256" key="2">
    <source>
        <dbReference type="SAM" id="Phobius"/>
    </source>
</evidence>
<evidence type="ECO:0000313" key="3">
    <source>
        <dbReference type="EMBL" id="MFD2544299.1"/>
    </source>
</evidence>
<comment type="caution">
    <text evidence="3">The sequence shown here is derived from an EMBL/GenBank/DDBJ whole genome shotgun (WGS) entry which is preliminary data.</text>
</comment>
<dbReference type="EMBL" id="JBHULG010000001">
    <property type="protein sequence ID" value="MFD2544299.1"/>
    <property type="molecule type" value="Genomic_DNA"/>
</dbReference>
<keyword evidence="2" id="KW-0472">Membrane</keyword>
<keyword evidence="4" id="KW-1185">Reference proteome</keyword>
<gene>
    <name evidence="3" type="ORF">ACFSO8_02385</name>
</gene>
<sequence length="183" mass="21285">MSRKELRERNIQFLAKVTDKIMWWIGSVPSLIVHSLVFITAFLLPVFGVVSVDKMLLVLTTVLSLEAIYFSIFIQMSVNRSHEHIEDIREDIEEIQDDIEEISEDIEEISEDIDDIQEDIEDIAEDEDEDDHIERARNVMLKSNVSSNKNDIKALREVIAKLQEQLEDLKKNDENSEEKTPEN</sequence>
<evidence type="ECO:0008006" key="5">
    <source>
        <dbReference type="Google" id="ProtNLM"/>
    </source>
</evidence>
<feature type="transmembrane region" description="Helical" evidence="2">
    <location>
        <begin position="56"/>
        <end position="74"/>
    </location>
</feature>
<accession>A0ABW5K837</accession>
<feature type="coiled-coil region" evidence="1">
    <location>
        <begin position="78"/>
        <end position="179"/>
    </location>
</feature>
<keyword evidence="2" id="KW-0812">Transmembrane</keyword>
<reference evidence="4" key="1">
    <citation type="journal article" date="2019" name="Int. J. Syst. Evol. Microbiol.">
        <title>The Global Catalogue of Microorganisms (GCM) 10K type strain sequencing project: providing services to taxonomists for standard genome sequencing and annotation.</title>
        <authorList>
            <consortium name="The Broad Institute Genomics Platform"/>
            <consortium name="The Broad Institute Genome Sequencing Center for Infectious Disease"/>
            <person name="Wu L."/>
            <person name="Ma J."/>
        </authorList>
    </citation>
    <scope>NUCLEOTIDE SEQUENCE [LARGE SCALE GENOMIC DNA]</scope>
    <source>
        <strain evidence="4">KCTC 52204</strain>
    </source>
</reference>
<dbReference type="RefSeq" id="WP_255927186.1">
    <property type="nucleotide sequence ID" value="NZ_JANFQP010000001.1"/>
</dbReference>
<feature type="transmembrane region" description="Helical" evidence="2">
    <location>
        <begin position="21"/>
        <end position="44"/>
    </location>
</feature>
<evidence type="ECO:0000313" key="4">
    <source>
        <dbReference type="Proteomes" id="UP001597394"/>
    </source>
</evidence>
<organism evidence="3 4">
    <name type="scientific">Kaistella montana</name>
    <dbReference type="NCBI Taxonomy" id="1849733"/>
    <lineage>
        <taxon>Bacteria</taxon>
        <taxon>Pseudomonadati</taxon>
        <taxon>Bacteroidota</taxon>
        <taxon>Flavobacteriia</taxon>
        <taxon>Flavobacteriales</taxon>
        <taxon>Weeksellaceae</taxon>
        <taxon>Chryseobacterium group</taxon>
        <taxon>Kaistella</taxon>
    </lineage>
</organism>
<protein>
    <recommendedName>
        <fullName evidence="5">DUF1003 domain-containing protein</fullName>
    </recommendedName>
</protein>
<proteinExistence type="predicted"/>
<keyword evidence="2" id="KW-1133">Transmembrane helix</keyword>